<name>A0A5B8LJW3_9SPHN</name>
<dbReference type="KEGG" id="spai:FPZ24_14280"/>
<reference evidence="2 3" key="1">
    <citation type="submission" date="2019-07" db="EMBL/GenBank/DDBJ databases">
        <title>Full genome sequence of Sphingomonas sp. 4R-6-7(HKS19).</title>
        <authorList>
            <person name="Im W.-T."/>
        </authorList>
    </citation>
    <scope>NUCLEOTIDE SEQUENCE [LARGE SCALE GENOMIC DNA]</scope>
    <source>
        <strain evidence="2 3">HKS19</strain>
    </source>
</reference>
<dbReference type="PANTHER" id="PTHR43581">
    <property type="entry name" value="ATP/GTP PHOSPHATASE"/>
    <property type="match status" value="1"/>
</dbReference>
<dbReference type="InterPro" id="IPR027417">
    <property type="entry name" value="P-loop_NTPase"/>
</dbReference>
<dbReference type="OrthoDB" id="3322489at2"/>
<accession>A0A5B8LJW3</accession>
<organism evidence="2 3">
    <name type="scientific">Sphingomonas panacisoli</name>
    <dbReference type="NCBI Taxonomy" id="1813879"/>
    <lineage>
        <taxon>Bacteria</taxon>
        <taxon>Pseudomonadati</taxon>
        <taxon>Pseudomonadota</taxon>
        <taxon>Alphaproteobacteria</taxon>
        <taxon>Sphingomonadales</taxon>
        <taxon>Sphingomonadaceae</taxon>
        <taxon>Sphingomonas</taxon>
    </lineage>
</organism>
<gene>
    <name evidence="2" type="ORF">FPZ24_14280</name>
</gene>
<feature type="domain" description="ATPase AAA-type core" evidence="1">
    <location>
        <begin position="81"/>
        <end position="180"/>
    </location>
</feature>
<dbReference type="InterPro" id="IPR003959">
    <property type="entry name" value="ATPase_AAA_core"/>
</dbReference>
<dbReference type="Gene3D" id="3.40.50.300">
    <property type="entry name" value="P-loop containing nucleotide triphosphate hydrolases"/>
    <property type="match status" value="1"/>
</dbReference>
<dbReference type="InterPro" id="IPR051396">
    <property type="entry name" value="Bact_Antivir_Def_Nuclease"/>
</dbReference>
<dbReference type="GO" id="GO:0016887">
    <property type="term" value="F:ATP hydrolysis activity"/>
    <property type="evidence" value="ECO:0007669"/>
    <property type="project" value="InterPro"/>
</dbReference>
<keyword evidence="3" id="KW-1185">Reference proteome</keyword>
<dbReference type="Proteomes" id="UP000315673">
    <property type="component" value="Chromosome"/>
</dbReference>
<dbReference type="SUPFAM" id="SSF52540">
    <property type="entry name" value="P-loop containing nucleoside triphosphate hydrolases"/>
    <property type="match status" value="1"/>
</dbReference>
<dbReference type="EMBL" id="CP042306">
    <property type="protein sequence ID" value="QDZ08493.1"/>
    <property type="molecule type" value="Genomic_DNA"/>
</dbReference>
<sequence length="450" mass="50294">MTPQGAQISSRVGGPDNLAQLFSGQASENFFYFDAQRLNVGRGPWESPERLLSNARNLPTVLAHLQGARRPVFDLIERLAIDVLGGIDRITVARRQNDDEILIWPERSATYEELAFGLNESGTGVGQLLAIITALVTSDQAVMVIDEINSFLHPAAVKKLINLLRSEYSHHQYIISTHSADVIGSCNAEKIYIVKREGFKSTVSSISLKEARDAKEVSSILGFSMMDVFGHERLVWVEGPTEEVCFPYIARRSDLLSRSEIGFAPVFATDAFSGRSASRSATEVYESAGKRLAPLLKGMAFALDRERLSDGEVARLERSRRKLRFLPRRCFECYLIHVPSIIEVLEELDGRPVNRDAVAEALMAGREDRFGASRQWNGDLMNAAWLKRVDAAKLLEHVFSSVTEKRVEYRKTRDGISLLKKIAEQSPDSLSELEDFVKKIVEIALRDTPP</sequence>
<evidence type="ECO:0000313" key="2">
    <source>
        <dbReference type="EMBL" id="QDZ08493.1"/>
    </source>
</evidence>
<evidence type="ECO:0000259" key="1">
    <source>
        <dbReference type="Pfam" id="PF13304"/>
    </source>
</evidence>
<dbReference type="RefSeq" id="WP_146573074.1">
    <property type="nucleotide sequence ID" value="NZ_CP042306.1"/>
</dbReference>
<proteinExistence type="predicted"/>
<evidence type="ECO:0000313" key="3">
    <source>
        <dbReference type="Proteomes" id="UP000315673"/>
    </source>
</evidence>
<dbReference type="Pfam" id="PF13304">
    <property type="entry name" value="AAA_21"/>
    <property type="match status" value="1"/>
</dbReference>
<dbReference type="PANTHER" id="PTHR43581:SF2">
    <property type="entry name" value="EXCINUCLEASE ATPASE SUBUNIT"/>
    <property type="match status" value="1"/>
</dbReference>
<dbReference type="AlphaFoldDB" id="A0A5B8LJW3"/>
<protein>
    <submittedName>
        <fullName evidence="2">AAA family ATPase</fullName>
    </submittedName>
</protein>
<dbReference type="GO" id="GO:0005524">
    <property type="term" value="F:ATP binding"/>
    <property type="evidence" value="ECO:0007669"/>
    <property type="project" value="InterPro"/>
</dbReference>